<dbReference type="AlphaFoldDB" id="A0AAV4BS19"/>
<sequence length="145" mass="16649">MVEDRDPRMKYCSFSPEIFLSSWNIISRRWIFFLLKEIFKFIRSENHSPPSRTTTVGFFMFCLRLSSLGLESFSRRQSQSSGYQSDSFGGRQADSRVIFGGRHRDARVFLPAAICLKSLSGVESLWRATPAMWGRVILACYTGNV</sequence>
<accession>A0AAV4BS19</accession>
<dbReference type="Proteomes" id="UP000735302">
    <property type="component" value="Unassembled WGS sequence"/>
</dbReference>
<keyword evidence="2" id="KW-1185">Reference proteome</keyword>
<proteinExistence type="predicted"/>
<organism evidence="1 2">
    <name type="scientific">Plakobranchus ocellatus</name>
    <dbReference type="NCBI Taxonomy" id="259542"/>
    <lineage>
        <taxon>Eukaryota</taxon>
        <taxon>Metazoa</taxon>
        <taxon>Spiralia</taxon>
        <taxon>Lophotrochozoa</taxon>
        <taxon>Mollusca</taxon>
        <taxon>Gastropoda</taxon>
        <taxon>Heterobranchia</taxon>
        <taxon>Euthyneura</taxon>
        <taxon>Panpulmonata</taxon>
        <taxon>Sacoglossa</taxon>
        <taxon>Placobranchoidea</taxon>
        <taxon>Plakobranchidae</taxon>
        <taxon>Plakobranchus</taxon>
    </lineage>
</organism>
<protein>
    <submittedName>
        <fullName evidence="1">Uncharacterized protein</fullName>
    </submittedName>
</protein>
<name>A0AAV4BS19_9GAST</name>
<comment type="caution">
    <text evidence="1">The sequence shown here is derived from an EMBL/GenBank/DDBJ whole genome shotgun (WGS) entry which is preliminary data.</text>
</comment>
<gene>
    <name evidence="1" type="ORF">PoB_004836100</name>
</gene>
<evidence type="ECO:0000313" key="2">
    <source>
        <dbReference type="Proteomes" id="UP000735302"/>
    </source>
</evidence>
<dbReference type="EMBL" id="BLXT01005284">
    <property type="protein sequence ID" value="GFO21856.1"/>
    <property type="molecule type" value="Genomic_DNA"/>
</dbReference>
<reference evidence="1 2" key="1">
    <citation type="journal article" date="2021" name="Elife">
        <title>Chloroplast acquisition without the gene transfer in kleptoplastic sea slugs, Plakobranchus ocellatus.</title>
        <authorList>
            <person name="Maeda T."/>
            <person name="Takahashi S."/>
            <person name="Yoshida T."/>
            <person name="Shimamura S."/>
            <person name="Takaki Y."/>
            <person name="Nagai Y."/>
            <person name="Toyoda A."/>
            <person name="Suzuki Y."/>
            <person name="Arimoto A."/>
            <person name="Ishii H."/>
            <person name="Satoh N."/>
            <person name="Nishiyama T."/>
            <person name="Hasebe M."/>
            <person name="Maruyama T."/>
            <person name="Minagawa J."/>
            <person name="Obokata J."/>
            <person name="Shigenobu S."/>
        </authorList>
    </citation>
    <scope>NUCLEOTIDE SEQUENCE [LARGE SCALE GENOMIC DNA]</scope>
</reference>
<evidence type="ECO:0000313" key="1">
    <source>
        <dbReference type="EMBL" id="GFO21856.1"/>
    </source>
</evidence>